<dbReference type="InterPro" id="IPR002882">
    <property type="entry name" value="CofD"/>
</dbReference>
<keyword evidence="1 2" id="KW-0963">Cytoplasm</keyword>
<dbReference type="HAMAP" id="MF_00973">
    <property type="entry name" value="Gluconeogen_factor"/>
    <property type="match status" value="1"/>
</dbReference>
<evidence type="ECO:0000313" key="4">
    <source>
        <dbReference type="Proteomes" id="UP000235589"/>
    </source>
</evidence>
<dbReference type="RefSeq" id="WP_245862999.1">
    <property type="nucleotide sequence ID" value="NZ_DBGCFQ010000040.1"/>
</dbReference>
<gene>
    <name evidence="3" type="ORF">B9O19_00660</name>
</gene>
<dbReference type="PANTHER" id="PTHR30135">
    <property type="entry name" value="UNCHARACTERIZED PROTEIN YVCK-RELATED"/>
    <property type="match status" value="1"/>
</dbReference>
<proteinExistence type="inferred from homology"/>
<dbReference type="Gene3D" id="3.40.50.10680">
    <property type="entry name" value="CofD-like domains"/>
    <property type="match status" value="1"/>
</dbReference>
<protein>
    <recommendedName>
        <fullName evidence="2">Putative gluconeogenesis factor</fullName>
    </recommendedName>
</protein>
<sequence length="369" mass="40271">MYRIMAVSKYENFKKTNSTGFNPKIVSVGGGTGLSAMLRGIKKYTSDITAVVTVADDGGGSGVLREDLKMPPPGDIRNCILALSEVEPIMEKLLMYRFDSGLLEGQSFGNLLVAAMTGIFSGDFVEAVRNVCKVLNITGKVFPVTASDVELVATLENGQTVVGESRIGSSVSDHNSHIKKVRLRSKSDYLMPVEPLKEILDEVRKADLITLGPGSLYTSVLPNLVIGDLKDAIMESKAPVVYINNIMTQPGETDEYTAFDHVLAILDHTYDSFIDYCIVNTGKISGALLEKYADDGSCPVAYDKERFSSTDITVVERDLSTVDGNGFVRHDINVLADTLLDIININRNEQGLKVSSEGVLLYNPKTRRR</sequence>
<comment type="subcellular location">
    <subcellularLocation>
        <location evidence="2">Cytoplasm</location>
    </subcellularLocation>
</comment>
<comment type="function">
    <text evidence="2">Required for morphogenesis under gluconeogenic growth conditions.</text>
</comment>
<dbReference type="SUPFAM" id="SSF142338">
    <property type="entry name" value="CofD-like"/>
    <property type="match status" value="1"/>
</dbReference>
<dbReference type="GO" id="GO:0008360">
    <property type="term" value="P:regulation of cell shape"/>
    <property type="evidence" value="ECO:0007669"/>
    <property type="project" value="UniProtKB-UniRule"/>
</dbReference>
<dbReference type="AlphaFoldDB" id="A0A2K9P0Q8"/>
<name>A0A2K9P0Q8_9FIRM</name>
<dbReference type="InterPro" id="IPR010119">
    <property type="entry name" value="Gluconeogen_factor"/>
</dbReference>
<dbReference type="NCBIfam" id="TIGR01826">
    <property type="entry name" value="CofD_related"/>
    <property type="match status" value="1"/>
</dbReference>
<organism evidence="3 4">
    <name type="scientific">Monoglobus pectinilyticus</name>
    <dbReference type="NCBI Taxonomy" id="1981510"/>
    <lineage>
        <taxon>Bacteria</taxon>
        <taxon>Bacillati</taxon>
        <taxon>Bacillota</taxon>
        <taxon>Clostridia</taxon>
        <taxon>Monoglobales</taxon>
        <taxon>Monoglobaceae</taxon>
        <taxon>Monoglobus</taxon>
    </lineage>
</organism>
<evidence type="ECO:0000313" key="3">
    <source>
        <dbReference type="EMBL" id="AUO18843.1"/>
    </source>
</evidence>
<accession>A0A2K9P0Q8</accession>
<comment type="similarity">
    <text evidence="2">Belongs to the gluconeogenesis factor family.</text>
</comment>
<dbReference type="EMBL" id="CP020991">
    <property type="protein sequence ID" value="AUO18843.1"/>
    <property type="molecule type" value="Genomic_DNA"/>
</dbReference>
<evidence type="ECO:0000256" key="1">
    <source>
        <dbReference type="ARBA" id="ARBA00022490"/>
    </source>
</evidence>
<evidence type="ECO:0000256" key="2">
    <source>
        <dbReference type="HAMAP-Rule" id="MF_00973"/>
    </source>
</evidence>
<keyword evidence="4" id="KW-1185">Reference proteome</keyword>
<dbReference type="PANTHER" id="PTHR30135:SF3">
    <property type="entry name" value="GLUCONEOGENESIS FACTOR-RELATED"/>
    <property type="match status" value="1"/>
</dbReference>
<dbReference type="CDD" id="cd07187">
    <property type="entry name" value="YvcK_like"/>
    <property type="match status" value="1"/>
</dbReference>
<dbReference type="Proteomes" id="UP000235589">
    <property type="component" value="Chromosome"/>
</dbReference>
<dbReference type="Pfam" id="PF01933">
    <property type="entry name" value="CofD"/>
    <property type="match status" value="1"/>
</dbReference>
<dbReference type="InterPro" id="IPR038136">
    <property type="entry name" value="CofD-like_dom_sf"/>
</dbReference>
<dbReference type="KEGG" id="mpec:B9O19_00660"/>
<dbReference type="GO" id="GO:0005737">
    <property type="term" value="C:cytoplasm"/>
    <property type="evidence" value="ECO:0007669"/>
    <property type="project" value="UniProtKB-SubCell"/>
</dbReference>
<dbReference type="GO" id="GO:0043743">
    <property type="term" value="F:LPPG:FO 2-phospho-L-lactate transferase activity"/>
    <property type="evidence" value="ECO:0007669"/>
    <property type="project" value="InterPro"/>
</dbReference>
<reference evidence="3 4" key="1">
    <citation type="submission" date="2017-04" db="EMBL/GenBank/DDBJ databases">
        <title>Monoglobus pectinilyticus 14 draft genome.</title>
        <authorList>
            <person name="Kim C."/>
            <person name="Rosendale D.I."/>
            <person name="Kelly W.J."/>
            <person name="Tannock G.W."/>
            <person name="Patchett M.L."/>
            <person name="Jordens J.Z."/>
        </authorList>
    </citation>
    <scope>NUCLEOTIDE SEQUENCE [LARGE SCALE GENOMIC DNA]</scope>
    <source>
        <strain evidence="3 4">14</strain>
    </source>
</reference>